<keyword evidence="2" id="KW-0378">Hydrolase</keyword>
<dbReference type="Pfam" id="PF12697">
    <property type="entry name" value="Abhydrolase_6"/>
    <property type="match status" value="1"/>
</dbReference>
<evidence type="ECO:0000313" key="3">
    <source>
        <dbReference type="Proteomes" id="UP000265848"/>
    </source>
</evidence>
<gene>
    <name evidence="2" type="ORF">DL237_06755</name>
</gene>
<protein>
    <submittedName>
        <fullName evidence="2">Alpha/beta hydrolase</fullName>
    </submittedName>
</protein>
<dbReference type="PRINTS" id="PR00111">
    <property type="entry name" value="ABHYDROLASE"/>
</dbReference>
<proteinExistence type="predicted"/>
<dbReference type="PANTHER" id="PTHR43798:SF29">
    <property type="entry name" value="AB HYDROLASE-1 DOMAIN-CONTAINING PROTEIN"/>
    <property type="match status" value="1"/>
</dbReference>
<name>A0A399J294_9RHOB</name>
<keyword evidence="3" id="KW-1185">Reference proteome</keyword>
<dbReference type="InterPro" id="IPR050266">
    <property type="entry name" value="AB_hydrolase_sf"/>
</dbReference>
<evidence type="ECO:0000313" key="2">
    <source>
        <dbReference type="EMBL" id="RII39341.1"/>
    </source>
</evidence>
<sequence>MTTLLLIPGLVSDARVWKCLRDQATDGTTFHDADVTRDATIPAMAARLLHEVSGPFIAVGHSLGGRVAMEIAHQAPERVQALVLANTGHNARTPGEDAKRQAKIDLGHRDMQALAADWLPGMLDPARTGDIALVSDLTEMVLAAGADVHERQIRALLARPDAATYLPDITCPVLLLTGAQDLWSPVAQHQVIADLLPQSELRVIDNAGHFMPVERPDETAALVLDWLSRQGLATATPQEA</sequence>
<dbReference type="Gene3D" id="3.40.50.1820">
    <property type="entry name" value="alpha/beta hydrolase"/>
    <property type="match status" value="1"/>
</dbReference>
<dbReference type="InterPro" id="IPR000073">
    <property type="entry name" value="AB_hydrolase_1"/>
</dbReference>
<dbReference type="EMBL" id="QWJJ01000005">
    <property type="protein sequence ID" value="RII39341.1"/>
    <property type="molecule type" value="Genomic_DNA"/>
</dbReference>
<evidence type="ECO:0000259" key="1">
    <source>
        <dbReference type="Pfam" id="PF12697"/>
    </source>
</evidence>
<dbReference type="AlphaFoldDB" id="A0A399J294"/>
<reference evidence="2 3" key="1">
    <citation type="submission" date="2018-08" db="EMBL/GenBank/DDBJ databases">
        <title>Pseudooceanicola sediminis CY03 in the family Rhodobacteracea.</title>
        <authorList>
            <person name="Zhang Y.-J."/>
        </authorList>
    </citation>
    <scope>NUCLEOTIDE SEQUENCE [LARGE SCALE GENOMIC DNA]</scope>
    <source>
        <strain evidence="2 3">CY03</strain>
    </source>
</reference>
<organism evidence="2 3">
    <name type="scientific">Pseudooceanicola sediminis</name>
    <dbReference type="NCBI Taxonomy" id="2211117"/>
    <lineage>
        <taxon>Bacteria</taxon>
        <taxon>Pseudomonadati</taxon>
        <taxon>Pseudomonadota</taxon>
        <taxon>Alphaproteobacteria</taxon>
        <taxon>Rhodobacterales</taxon>
        <taxon>Paracoccaceae</taxon>
        <taxon>Pseudooceanicola</taxon>
    </lineage>
</organism>
<dbReference type="SUPFAM" id="SSF53474">
    <property type="entry name" value="alpha/beta-Hydrolases"/>
    <property type="match status" value="1"/>
</dbReference>
<dbReference type="RefSeq" id="WP_119398297.1">
    <property type="nucleotide sequence ID" value="NZ_QWJJ01000005.1"/>
</dbReference>
<feature type="domain" description="AB hydrolase-1" evidence="1">
    <location>
        <begin position="20"/>
        <end position="221"/>
    </location>
</feature>
<comment type="caution">
    <text evidence="2">The sequence shown here is derived from an EMBL/GenBank/DDBJ whole genome shotgun (WGS) entry which is preliminary data.</text>
</comment>
<dbReference type="Proteomes" id="UP000265848">
    <property type="component" value="Unassembled WGS sequence"/>
</dbReference>
<dbReference type="OrthoDB" id="5491135at2"/>
<dbReference type="GO" id="GO:0016787">
    <property type="term" value="F:hydrolase activity"/>
    <property type="evidence" value="ECO:0007669"/>
    <property type="project" value="UniProtKB-KW"/>
</dbReference>
<dbReference type="InterPro" id="IPR029058">
    <property type="entry name" value="AB_hydrolase_fold"/>
</dbReference>
<accession>A0A399J294</accession>
<dbReference type="PANTHER" id="PTHR43798">
    <property type="entry name" value="MONOACYLGLYCEROL LIPASE"/>
    <property type="match status" value="1"/>
</dbReference>